<accession>R0IXY1</accession>
<proteinExistence type="predicted"/>
<organism evidence="2 3">
    <name type="scientific">Exserohilum turcicum (strain 28A)</name>
    <name type="common">Northern leaf blight fungus</name>
    <name type="synonym">Setosphaeria turcica</name>
    <dbReference type="NCBI Taxonomy" id="671987"/>
    <lineage>
        <taxon>Eukaryota</taxon>
        <taxon>Fungi</taxon>
        <taxon>Dikarya</taxon>
        <taxon>Ascomycota</taxon>
        <taxon>Pezizomycotina</taxon>
        <taxon>Dothideomycetes</taxon>
        <taxon>Pleosporomycetidae</taxon>
        <taxon>Pleosporales</taxon>
        <taxon>Pleosporineae</taxon>
        <taxon>Pleosporaceae</taxon>
        <taxon>Exserohilum</taxon>
    </lineage>
</organism>
<dbReference type="HOGENOM" id="CLU_2135086_0_0_1"/>
<evidence type="ECO:0000256" key="1">
    <source>
        <dbReference type="SAM" id="MobiDB-lite"/>
    </source>
</evidence>
<feature type="region of interest" description="Disordered" evidence="1">
    <location>
        <begin position="1"/>
        <end position="55"/>
    </location>
</feature>
<feature type="compositionally biased region" description="Basic residues" evidence="1">
    <location>
        <begin position="10"/>
        <end position="20"/>
    </location>
</feature>
<dbReference type="AlphaFoldDB" id="R0IXY1"/>
<keyword evidence="3" id="KW-1185">Reference proteome</keyword>
<evidence type="ECO:0000313" key="2">
    <source>
        <dbReference type="EMBL" id="EOA89431.1"/>
    </source>
</evidence>
<gene>
    <name evidence="2" type="ORF">SETTUDRAFT_37942</name>
</gene>
<reference evidence="2 3" key="2">
    <citation type="journal article" date="2013" name="PLoS Genet.">
        <title>Comparative genome structure, secondary metabolite, and effector coding capacity across Cochliobolus pathogens.</title>
        <authorList>
            <person name="Condon B.J."/>
            <person name="Leng Y."/>
            <person name="Wu D."/>
            <person name="Bushley K.E."/>
            <person name="Ohm R.A."/>
            <person name="Otillar R."/>
            <person name="Martin J."/>
            <person name="Schackwitz W."/>
            <person name="Grimwood J."/>
            <person name="MohdZainudin N."/>
            <person name="Xue C."/>
            <person name="Wang R."/>
            <person name="Manning V.A."/>
            <person name="Dhillon B."/>
            <person name="Tu Z.J."/>
            <person name="Steffenson B.J."/>
            <person name="Salamov A."/>
            <person name="Sun H."/>
            <person name="Lowry S."/>
            <person name="LaButti K."/>
            <person name="Han J."/>
            <person name="Copeland A."/>
            <person name="Lindquist E."/>
            <person name="Barry K."/>
            <person name="Schmutz J."/>
            <person name="Baker S.E."/>
            <person name="Ciuffetti L.M."/>
            <person name="Grigoriev I.V."/>
            <person name="Zhong S."/>
            <person name="Turgeon B.G."/>
        </authorList>
    </citation>
    <scope>NUCLEOTIDE SEQUENCE [LARGE SCALE GENOMIC DNA]</scope>
    <source>
        <strain evidence="3">28A</strain>
    </source>
</reference>
<name>R0IXY1_EXST2</name>
<dbReference type="GeneID" id="19404307"/>
<feature type="region of interest" description="Disordered" evidence="1">
    <location>
        <begin position="80"/>
        <end position="113"/>
    </location>
</feature>
<dbReference type="Proteomes" id="UP000016935">
    <property type="component" value="Unassembled WGS sequence"/>
</dbReference>
<sequence>MHDQGPRTLKPPRRRRKKTPRPTTVPSRLVPTHPDPPALTSHDEPGPGGCCTRGFKRTSPALPAASALFASLLDPQPTYIQGKEHGASGTRGCSTRDGGKRRYRSDAACQLGK</sequence>
<protein>
    <submittedName>
        <fullName evidence="2">Uncharacterized protein</fullName>
    </submittedName>
</protein>
<evidence type="ECO:0000313" key="3">
    <source>
        <dbReference type="Proteomes" id="UP000016935"/>
    </source>
</evidence>
<reference evidence="2 3" key="1">
    <citation type="journal article" date="2012" name="PLoS Pathog.">
        <title>Diverse lifestyles and strategies of plant pathogenesis encoded in the genomes of eighteen Dothideomycetes fungi.</title>
        <authorList>
            <person name="Ohm R.A."/>
            <person name="Feau N."/>
            <person name="Henrissat B."/>
            <person name="Schoch C.L."/>
            <person name="Horwitz B.A."/>
            <person name="Barry K.W."/>
            <person name="Condon B.J."/>
            <person name="Copeland A.C."/>
            <person name="Dhillon B."/>
            <person name="Glaser F."/>
            <person name="Hesse C.N."/>
            <person name="Kosti I."/>
            <person name="LaButti K."/>
            <person name="Lindquist E.A."/>
            <person name="Lucas S."/>
            <person name="Salamov A.A."/>
            <person name="Bradshaw R.E."/>
            <person name="Ciuffetti L."/>
            <person name="Hamelin R.C."/>
            <person name="Kema G.H.J."/>
            <person name="Lawrence C."/>
            <person name="Scott J.A."/>
            <person name="Spatafora J.W."/>
            <person name="Turgeon B.G."/>
            <person name="de Wit P.J.G.M."/>
            <person name="Zhong S."/>
            <person name="Goodwin S.B."/>
            <person name="Grigoriev I.V."/>
        </authorList>
    </citation>
    <scope>NUCLEOTIDE SEQUENCE [LARGE SCALE GENOMIC DNA]</scope>
    <source>
        <strain evidence="3">28A</strain>
    </source>
</reference>
<dbReference type="EMBL" id="KB908515">
    <property type="protein sequence ID" value="EOA89431.1"/>
    <property type="molecule type" value="Genomic_DNA"/>
</dbReference>
<dbReference type="RefSeq" id="XP_008022930.1">
    <property type="nucleotide sequence ID" value="XM_008024739.1"/>
</dbReference>